<name>A0A1B6KY43_9HEMI</name>
<sequence>LIEDLRHNEEVNERSSTPSTQLLVADTDDPPPTQAIMNDERFLQILKLFLTMMKEPRFARITDDDNRVVSDFNSPMIASSASPSGESDSAQLTEVCTYSLTQIQVSTMQETFNYDASDGTRAPDTRSASLADTIPAYDALPSPMSDAMSISSSASASDTFHPLLSSSSGISSASVTDALNSSSPGSFPASSSDISYAFVV</sequence>
<evidence type="ECO:0000313" key="2">
    <source>
        <dbReference type="EMBL" id="JAT16368.1"/>
    </source>
</evidence>
<dbReference type="AlphaFoldDB" id="A0A1B6KY43"/>
<evidence type="ECO:0000256" key="1">
    <source>
        <dbReference type="SAM" id="MobiDB-lite"/>
    </source>
</evidence>
<accession>A0A1B6KY43</accession>
<feature type="region of interest" description="Disordered" evidence="1">
    <location>
        <begin position="1"/>
        <end position="25"/>
    </location>
</feature>
<gene>
    <name evidence="2" type="ORF">g.5483</name>
</gene>
<feature type="non-terminal residue" evidence="2">
    <location>
        <position position="1"/>
    </location>
</feature>
<proteinExistence type="predicted"/>
<organism evidence="2">
    <name type="scientific">Graphocephala atropunctata</name>
    <dbReference type="NCBI Taxonomy" id="36148"/>
    <lineage>
        <taxon>Eukaryota</taxon>
        <taxon>Metazoa</taxon>
        <taxon>Ecdysozoa</taxon>
        <taxon>Arthropoda</taxon>
        <taxon>Hexapoda</taxon>
        <taxon>Insecta</taxon>
        <taxon>Pterygota</taxon>
        <taxon>Neoptera</taxon>
        <taxon>Paraneoptera</taxon>
        <taxon>Hemiptera</taxon>
        <taxon>Auchenorrhyncha</taxon>
        <taxon>Membracoidea</taxon>
        <taxon>Cicadellidae</taxon>
        <taxon>Cicadellinae</taxon>
        <taxon>Cicadellini</taxon>
        <taxon>Graphocephala</taxon>
    </lineage>
</organism>
<reference evidence="2" key="1">
    <citation type="submission" date="2015-11" db="EMBL/GenBank/DDBJ databases">
        <title>De novo transcriptome assembly of four potential Pierce s Disease insect vectors from Arizona vineyards.</title>
        <authorList>
            <person name="Tassone E.E."/>
        </authorList>
    </citation>
    <scope>NUCLEOTIDE SEQUENCE</scope>
</reference>
<protein>
    <submittedName>
        <fullName evidence="2">Uncharacterized protein</fullName>
    </submittedName>
</protein>
<feature type="compositionally biased region" description="Basic and acidic residues" evidence="1">
    <location>
        <begin position="1"/>
        <end position="13"/>
    </location>
</feature>
<dbReference type="EMBL" id="GEBQ01023609">
    <property type="protein sequence ID" value="JAT16368.1"/>
    <property type="molecule type" value="Transcribed_RNA"/>
</dbReference>